<accession>A0A7W3UKF3</accession>
<dbReference type="Proteomes" id="UP000517106">
    <property type="component" value="Unassembled WGS sequence"/>
</dbReference>
<dbReference type="EMBL" id="JACIVA010000044">
    <property type="protein sequence ID" value="MBB1097207.1"/>
    <property type="molecule type" value="Genomic_DNA"/>
</dbReference>
<dbReference type="CDD" id="cd04301">
    <property type="entry name" value="NAT_SF"/>
    <property type="match status" value="1"/>
</dbReference>
<dbReference type="PANTHER" id="PTHR10908">
    <property type="entry name" value="SEROTONIN N-ACETYLTRANSFERASE"/>
    <property type="match status" value="1"/>
</dbReference>
<dbReference type="RefSeq" id="WP_182595954.1">
    <property type="nucleotide sequence ID" value="NZ_JACIVA010000044.1"/>
</dbReference>
<dbReference type="PROSITE" id="PS51186">
    <property type="entry name" value="GNAT"/>
    <property type="match status" value="1"/>
</dbReference>
<proteinExistence type="predicted"/>
<dbReference type="SUPFAM" id="SSF55729">
    <property type="entry name" value="Acyl-CoA N-acyltransferases (Nat)"/>
    <property type="match status" value="1"/>
</dbReference>
<evidence type="ECO:0000256" key="1">
    <source>
        <dbReference type="ARBA" id="ARBA00022679"/>
    </source>
</evidence>
<evidence type="ECO:0000313" key="4">
    <source>
        <dbReference type="EMBL" id="MBB1097207.1"/>
    </source>
</evidence>
<evidence type="ECO:0000259" key="3">
    <source>
        <dbReference type="PROSITE" id="PS51186"/>
    </source>
</evidence>
<keyword evidence="5" id="KW-1185">Reference proteome</keyword>
<keyword evidence="2" id="KW-0012">Acyltransferase</keyword>
<reference evidence="4 5" key="1">
    <citation type="submission" date="2020-07" db="EMBL/GenBank/DDBJ databases">
        <title>Description of Limosilactobacillus balticus sp. nov., Limosilactobacillus agrestis sp. nov., Limosilactobacillus albertensis sp. nov., Limosilactobacillus rudii sp. nov., Limosilactobacillus fastidiosus sp. nov., five novel Limosilactobacillus species isolated from the vertebrate gastrointestinal tract, and proposal of 6 subspecies of Limosilactobacillus reuteri adapted to the gastrointestinal tract of specific vertebrate hosts.</title>
        <authorList>
            <person name="Li F."/>
            <person name="Cheng C."/>
            <person name="Zheng J."/>
            <person name="Quevedo R.M."/>
            <person name="Li J."/>
            <person name="Roos S."/>
            <person name="Gaenzle M.G."/>
            <person name="Walter J."/>
        </authorList>
    </citation>
    <scope>NUCLEOTIDE SEQUENCE [LARGE SCALE GENOMIC DNA]</scope>
    <source>
        <strain evidence="4 5">STM2_1</strain>
    </source>
</reference>
<dbReference type="Pfam" id="PF00583">
    <property type="entry name" value="Acetyltransf_1"/>
    <property type="match status" value="1"/>
</dbReference>
<protein>
    <submittedName>
        <fullName evidence="4">GNAT family N-acetyltransferase</fullName>
    </submittedName>
</protein>
<dbReference type="InterPro" id="IPR000182">
    <property type="entry name" value="GNAT_dom"/>
</dbReference>
<dbReference type="PANTHER" id="PTHR10908:SF0">
    <property type="entry name" value="SEROTONIN N-ACETYLTRANSFERASE"/>
    <property type="match status" value="1"/>
</dbReference>
<dbReference type="GO" id="GO:0008080">
    <property type="term" value="F:N-acetyltransferase activity"/>
    <property type="evidence" value="ECO:0007669"/>
    <property type="project" value="UniProtKB-ARBA"/>
</dbReference>
<dbReference type="Gene3D" id="3.40.630.30">
    <property type="match status" value="1"/>
</dbReference>
<dbReference type="InterPro" id="IPR016181">
    <property type="entry name" value="Acyl_CoA_acyltransferase"/>
</dbReference>
<dbReference type="AlphaFoldDB" id="A0A7W3UKF3"/>
<sequence length="160" mass="17549">MKIEHVVMADLPAILDIERAGFSPAEAGSKAAFVNRIENIPDTFLVAKEEEQVVGFIVGPVTSIPAIDDKYYEHVAPNLPVGDYLCVLSLAVAPEFQRKGIGSQLLSAFVNVARNYHCQQIILDSLAKNIPFYEANGFNKAGISLSNHADETWFNMVKNV</sequence>
<organism evidence="4 5">
    <name type="scientific">Limosilactobacillus rudii</name>
    <dbReference type="NCBI Taxonomy" id="2759755"/>
    <lineage>
        <taxon>Bacteria</taxon>
        <taxon>Bacillati</taxon>
        <taxon>Bacillota</taxon>
        <taxon>Bacilli</taxon>
        <taxon>Lactobacillales</taxon>
        <taxon>Lactobacillaceae</taxon>
        <taxon>Limosilactobacillus</taxon>
    </lineage>
</organism>
<comment type="caution">
    <text evidence="4">The sequence shown here is derived from an EMBL/GenBank/DDBJ whole genome shotgun (WGS) entry which is preliminary data.</text>
</comment>
<dbReference type="InterPro" id="IPR051635">
    <property type="entry name" value="SNAT-like"/>
</dbReference>
<evidence type="ECO:0000256" key="2">
    <source>
        <dbReference type="ARBA" id="ARBA00023315"/>
    </source>
</evidence>
<evidence type="ECO:0000313" key="5">
    <source>
        <dbReference type="Proteomes" id="UP000517106"/>
    </source>
</evidence>
<gene>
    <name evidence="4" type="ORF">H5S09_04575</name>
</gene>
<name>A0A7W3UKF3_9LACO</name>
<keyword evidence="1 4" id="KW-0808">Transferase</keyword>
<feature type="domain" description="N-acetyltransferase" evidence="3">
    <location>
        <begin position="1"/>
        <end position="160"/>
    </location>
</feature>